<feature type="binding site" evidence="9">
    <location>
        <position position="301"/>
    </location>
    <ligand>
        <name>DNA</name>
        <dbReference type="ChEBI" id="CHEBI:16991"/>
    </ligand>
</feature>
<dbReference type="SMART" id="SM00382">
    <property type="entry name" value="AAA"/>
    <property type="match status" value="1"/>
</dbReference>
<feature type="binding site" evidence="9">
    <location>
        <position position="57"/>
    </location>
    <ligand>
        <name>ATP</name>
        <dbReference type="ChEBI" id="CHEBI:30616"/>
    </ligand>
</feature>
<protein>
    <recommendedName>
        <fullName evidence="9">Holliday junction branch migration complex subunit RuvB</fullName>
        <ecNumber evidence="9">3.6.4.-</ecNumber>
    </recommendedName>
</protein>
<feature type="binding site" evidence="9">
    <location>
        <position position="162"/>
    </location>
    <ligand>
        <name>ATP</name>
        <dbReference type="ChEBI" id="CHEBI:30616"/>
    </ligand>
</feature>
<keyword evidence="3 9" id="KW-0227">DNA damage</keyword>
<feature type="binding site" evidence="9">
    <location>
        <position position="58"/>
    </location>
    <ligand>
        <name>ATP</name>
        <dbReference type="ChEBI" id="CHEBI:30616"/>
    </ligand>
</feature>
<accession>A0A1J5N098</accession>
<feature type="binding site" evidence="9">
    <location>
        <position position="172"/>
    </location>
    <ligand>
        <name>ATP</name>
        <dbReference type="ChEBI" id="CHEBI:30616"/>
    </ligand>
</feature>
<evidence type="ECO:0000256" key="9">
    <source>
        <dbReference type="HAMAP-Rule" id="MF_00016"/>
    </source>
</evidence>
<feature type="binding site" evidence="9">
    <location>
        <position position="56"/>
    </location>
    <ligand>
        <name>ATP</name>
        <dbReference type="ChEBI" id="CHEBI:30616"/>
    </ligand>
</feature>
<dbReference type="InterPro" id="IPR027417">
    <property type="entry name" value="P-loop_NTPase"/>
</dbReference>
<evidence type="ECO:0000256" key="2">
    <source>
        <dbReference type="ARBA" id="ARBA00022741"/>
    </source>
</evidence>
<dbReference type="InterPro" id="IPR008824">
    <property type="entry name" value="RuvB-like_N"/>
</dbReference>
<dbReference type="Proteomes" id="UP000181901">
    <property type="component" value="Unassembled WGS sequence"/>
</dbReference>
<comment type="function">
    <text evidence="9">The RuvA-RuvB-RuvC complex processes Holliday junction (HJ) DNA during genetic recombination and DNA repair, while the RuvA-RuvB complex plays an important role in the rescue of blocked DNA replication forks via replication fork reversal (RFR). RuvA specifically binds to HJ cruciform DNA, conferring on it an open structure. The RuvB hexamer acts as an ATP-dependent pump, pulling dsDNA into and through the RuvAB complex. RuvB forms 2 homohexamers on either side of HJ DNA bound by 1 or 2 RuvA tetramers; 4 subunits per hexamer contact DNA at a time. Coordinated motions by a converter formed by DNA-disengaged RuvB subunits stimulates ATP hydrolysis and nucleotide exchange. Immobilization of the converter enables RuvB to convert the ATP-contained energy into a lever motion, pulling 2 nucleotides of DNA out of the RuvA tetramer per ATP hydrolyzed, thus driving DNA branch migration. The RuvB motors rotate together with the DNA substrate, which together with the progressing nucleotide cycle form the mechanistic basis for DNA recombination by continuous HJ branch migration. Branch migration allows RuvC to scan DNA until it finds its consensus sequence, where it cleaves and resolves cruciform DNA.</text>
</comment>
<gene>
    <name evidence="9 11" type="primary">ruvB</name>
    <name evidence="11" type="ORF">BerOc1_00566</name>
</gene>
<sequence length="328" mass="36522">MSKCTLPEENVRPRKLSEFIGQVDLRTNLDVFIRAARERERSLDHTLFYGNPGLGKTTLARIMASELGVNMVSTSGPVIERSGDLAAILTNLERGDILFIDEIHRMPPTVEEVLYPAMEDFQIDLVIGSGPGARTVKLDLEPFTLVGATTRLGLLTSPLRDRFGCIFRIEFYSPEELGRIVERSAAILGVEVEPEGALAIGRRARGTPRIANRLLRRVRDYALVHGSGVVTRELAESSLERLDVDQYGLDNMDRKILTLMVEHFNGGPVGLKTIAAACAEEVRTIEDIYEPYLIQCGFLKRTPRGRVATAKAYQHLKMRMNDGQTSLL</sequence>
<feature type="binding site" evidence="9">
    <location>
        <begin position="119"/>
        <end position="121"/>
    </location>
    <ligand>
        <name>ATP</name>
        <dbReference type="ChEBI" id="CHEBI:30616"/>
    </ligand>
</feature>
<dbReference type="InterPro" id="IPR003593">
    <property type="entry name" value="AAA+_ATPase"/>
</dbReference>
<dbReference type="GO" id="GO:0005524">
    <property type="term" value="F:ATP binding"/>
    <property type="evidence" value="ECO:0007669"/>
    <property type="project" value="UniProtKB-UniRule"/>
</dbReference>
<keyword evidence="2 9" id="KW-0547">Nucleotide-binding</keyword>
<keyword evidence="5 9" id="KW-0067">ATP-binding</keyword>
<feature type="binding site" evidence="9">
    <location>
        <position position="57"/>
    </location>
    <ligand>
        <name>Mg(2+)</name>
        <dbReference type="ChEBI" id="CHEBI:18420"/>
    </ligand>
</feature>
<keyword evidence="1 9" id="KW-0963">Cytoplasm</keyword>
<feature type="binding site" evidence="9">
    <location>
        <position position="209"/>
    </location>
    <ligand>
        <name>ATP</name>
        <dbReference type="ChEBI" id="CHEBI:30616"/>
    </ligand>
</feature>
<comment type="caution">
    <text evidence="11">The sequence shown here is derived from an EMBL/GenBank/DDBJ whole genome shotgun (WGS) entry which is preliminary data.</text>
</comment>
<evidence type="ECO:0000256" key="6">
    <source>
        <dbReference type="ARBA" id="ARBA00023125"/>
    </source>
</evidence>
<dbReference type="HAMAP" id="MF_00016">
    <property type="entry name" value="DNA_HJ_migration_RuvB"/>
    <property type="match status" value="1"/>
</dbReference>
<evidence type="ECO:0000313" key="11">
    <source>
        <dbReference type="EMBL" id="OIQ52094.1"/>
    </source>
</evidence>
<feature type="region of interest" description="Head domain (RuvB-H)" evidence="9">
    <location>
        <begin position="246"/>
        <end position="328"/>
    </location>
</feature>
<dbReference type="PANTHER" id="PTHR42848">
    <property type="match status" value="1"/>
</dbReference>
<evidence type="ECO:0000256" key="5">
    <source>
        <dbReference type="ARBA" id="ARBA00022840"/>
    </source>
</evidence>
<keyword evidence="6 9" id="KW-0238">DNA-binding</keyword>
<dbReference type="OrthoDB" id="9804478at2"/>
<dbReference type="GO" id="GO:0005737">
    <property type="term" value="C:cytoplasm"/>
    <property type="evidence" value="ECO:0007669"/>
    <property type="project" value="UniProtKB-SubCell"/>
</dbReference>
<feature type="binding site" evidence="9">
    <location>
        <position position="306"/>
    </location>
    <ligand>
        <name>DNA</name>
        <dbReference type="ChEBI" id="CHEBI:16991"/>
    </ligand>
</feature>
<dbReference type="GO" id="GO:0000400">
    <property type="term" value="F:four-way junction DNA binding"/>
    <property type="evidence" value="ECO:0007669"/>
    <property type="project" value="UniProtKB-UniRule"/>
</dbReference>
<evidence type="ECO:0000256" key="8">
    <source>
        <dbReference type="ARBA" id="ARBA00023204"/>
    </source>
</evidence>
<feature type="binding site" evidence="9">
    <location>
        <position position="53"/>
    </location>
    <ligand>
        <name>ATP</name>
        <dbReference type="ChEBI" id="CHEBI:30616"/>
    </ligand>
</feature>
<feature type="region of interest" description="Small ATPAse domain (RuvB-S)" evidence="9">
    <location>
        <begin position="173"/>
        <end position="243"/>
    </location>
</feature>
<evidence type="ECO:0000256" key="4">
    <source>
        <dbReference type="ARBA" id="ARBA00022801"/>
    </source>
</evidence>
<dbReference type="EMBL" id="LKAQ01000001">
    <property type="protein sequence ID" value="OIQ52094.1"/>
    <property type="molecule type" value="Genomic_DNA"/>
</dbReference>
<comment type="domain">
    <text evidence="9">Has 3 domains, the large (RuvB-L) and small ATPase (RuvB-S) domains and the C-terminal head (RuvB-H) domain. The head domain binds DNA, while the ATPase domains jointly bind ATP, ADP or are empty depending on the state of the subunit in the translocation cycle. During a single DNA translocation step the structure of each domain remains the same, but their relative positions change.</text>
</comment>
<dbReference type="GO" id="GO:0048476">
    <property type="term" value="C:Holliday junction resolvase complex"/>
    <property type="evidence" value="ECO:0007669"/>
    <property type="project" value="UniProtKB-UniRule"/>
</dbReference>
<comment type="similarity">
    <text evidence="9">Belongs to the RuvB family.</text>
</comment>
<dbReference type="InterPro" id="IPR004605">
    <property type="entry name" value="DNA_helicase_Holl-junc_RuvB"/>
</dbReference>
<evidence type="ECO:0000256" key="3">
    <source>
        <dbReference type="ARBA" id="ARBA00022763"/>
    </source>
</evidence>
<name>A0A1J5N098_9BACT</name>
<dbReference type="Pfam" id="PF17864">
    <property type="entry name" value="AAA_lid_4"/>
    <property type="match status" value="1"/>
</dbReference>
<evidence type="ECO:0000256" key="1">
    <source>
        <dbReference type="ARBA" id="ARBA00022490"/>
    </source>
</evidence>
<keyword evidence="12" id="KW-1185">Reference proteome</keyword>
<evidence type="ECO:0000259" key="10">
    <source>
        <dbReference type="SMART" id="SM00382"/>
    </source>
</evidence>
<dbReference type="InterPro" id="IPR036388">
    <property type="entry name" value="WH-like_DNA-bd_sf"/>
</dbReference>
<dbReference type="NCBIfam" id="NF000868">
    <property type="entry name" value="PRK00080.1"/>
    <property type="match status" value="1"/>
</dbReference>
<dbReference type="GO" id="GO:0006281">
    <property type="term" value="P:DNA repair"/>
    <property type="evidence" value="ECO:0007669"/>
    <property type="project" value="UniProtKB-UniRule"/>
</dbReference>
<dbReference type="CDD" id="cd00009">
    <property type="entry name" value="AAA"/>
    <property type="match status" value="1"/>
</dbReference>
<dbReference type="InterPro" id="IPR008823">
    <property type="entry name" value="RuvB_wg_C"/>
</dbReference>
<proteinExistence type="inferred from homology"/>
<keyword evidence="7 9" id="KW-0233">DNA recombination</keyword>
<keyword evidence="8 9" id="KW-0234">DNA repair</keyword>
<evidence type="ECO:0000313" key="12">
    <source>
        <dbReference type="Proteomes" id="UP000181901"/>
    </source>
</evidence>
<dbReference type="Gene3D" id="1.10.10.10">
    <property type="entry name" value="Winged helix-like DNA-binding domain superfamily/Winged helix DNA-binding domain"/>
    <property type="match status" value="1"/>
</dbReference>
<comment type="subunit">
    <text evidence="9">Homohexamer. Forms an RuvA(8)-RuvB(12)-Holliday junction (HJ) complex. HJ DNA is sandwiched between 2 RuvA tetramers; dsDNA enters through RuvA and exits via RuvB. An RuvB hexamer assembles on each DNA strand where it exits the tetramer. Each RuvB hexamer is contacted by two RuvA subunits (via domain III) on 2 adjacent RuvB subunits; this complex drives branch migration. In the full resolvosome a probable DNA-RuvA(4)-RuvB(12)-RuvC(2) complex forms which resolves the HJ.</text>
</comment>
<dbReference type="Pfam" id="PF05496">
    <property type="entry name" value="RuvB_N"/>
    <property type="match status" value="1"/>
</dbReference>
<dbReference type="SUPFAM" id="SSF52540">
    <property type="entry name" value="P-loop containing nucleoside triphosphate hydrolases"/>
    <property type="match status" value="1"/>
</dbReference>
<dbReference type="RefSeq" id="WP_071544195.1">
    <property type="nucleotide sequence ID" value="NZ_LKAQ01000001.1"/>
</dbReference>
<keyword evidence="4 9" id="KW-0378">Hydrolase</keyword>
<dbReference type="NCBIfam" id="TIGR00635">
    <property type="entry name" value="ruvB"/>
    <property type="match status" value="1"/>
</dbReference>
<feature type="domain" description="AAA+ ATPase" evidence="10">
    <location>
        <begin position="42"/>
        <end position="173"/>
    </location>
</feature>
<dbReference type="GO" id="GO:0009378">
    <property type="term" value="F:four-way junction helicase activity"/>
    <property type="evidence" value="ECO:0007669"/>
    <property type="project" value="InterPro"/>
</dbReference>
<reference evidence="11 12" key="1">
    <citation type="submission" date="2015-09" db="EMBL/GenBank/DDBJ databases">
        <title>Genome of Desulfovibrio dechloracetivorans BerOc1, a mercury methylating strain isolated from highly hydrocarbons and metals contaminated coastal sediments.</title>
        <authorList>
            <person name="Goni Urriza M."/>
            <person name="Gassie C."/>
            <person name="Bouchez O."/>
            <person name="Klopp C."/>
            <person name="Ranchou-Peyruse A."/>
            <person name="Remy G."/>
        </authorList>
    </citation>
    <scope>NUCLEOTIDE SEQUENCE [LARGE SCALE GENOMIC DNA]</scope>
    <source>
        <strain evidence="11 12">BerOc1</strain>
    </source>
</reference>
<dbReference type="GO" id="GO:0006310">
    <property type="term" value="P:DNA recombination"/>
    <property type="evidence" value="ECO:0007669"/>
    <property type="project" value="UniProtKB-UniRule"/>
</dbReference>
<dbReference type="AlphaFoldDB" id="A0A1J5N098"/>
<evidence type="ECO:0000256" key="7">
    <source>
        <dbReference type="ARBA" id="ARBA00023172"/>
    </source>
</evidence>
<dbReference type="InterPro" id="IPR036390">
    <property type="entry name" value="WH_DNA-bd_sf"/>
</dbReference>
<dbReference type="Gene3D" id="3.40.50.300">
    <property type="entry name" value="P-loop containing nucleotide triphosphate hydrolases"/>
    <property type="match status" value="1"/>
</dbReference>
<dbReference type="Gene3D" id="1.10.8.60">
    <property type="match status" value="1"/>
</dbReference>
<feature type="binding site" evidence="9">
    <location>
        <position position="12"/>
    </location>
    <ligand>
        <name>ATP</name>
        <dbReference type="ChEBI" id="CHEBI:30616"/>
    </ligand>
</feature>
<dbReference type="GO" id="GO:0016887">
    <property type="term" value="F:ATP hydrolysis activity"/>
    <property type="evidence" value="ECO:0007669"/>
    <property type="project" value="RHEA"/>
</dbReference>
<keyword evidence="11" id="KW-0347">Helicase</keyword>
<comment type="caution">
    <text evidence="9">Lacks conserved residue(s) required for the propagation of feature annotation.</text>
</comment>
<dbReference type="Pfam" id="PF05491">
    <property type="entry name" value="WHD_RuvB"/>
    <property type="match status" value="1"/>
</dbReference>
<comment type="catalytic activity">
    <reaction evidence="9">
        <text>ATP + H2O = ADP + phosphate + H(+)</text>
        <dbReference type="Rhea" id="RHEA:13065"/>
        <dbReference type="ChEBI" id="CHEBI:15377"/>
        <dbReference type="ChEBI" id="CHEBI:15378"/>
        <dbReference type="ChEBI" id="CHEBI:30616"/>
        <dbReference type="ChEBI" id="CHEBI:43474"/>
        <dbReference type="ChEBI" id="CHEBI:456216"/>
    </reaction>
</comment>
<dbReference type="PANTHER" id="PTHR42848:SF1">
    <property type="entry name" value="HOLLIDAY JUNCTION BRANCH MIGRATION COMPLEX SUBUNIT RUVB"/>
    <property type="match status" value="1"/>
</dbReference>
<organism evidence="11 12">
    <name type="scientific">Pseudodesulfovibrio hydrargyri</name>
    <dbReference type="NCBI Taxonomy" id="2125990"/>
    <lineage>
        <taxon>Bacteria</taxon>
        <taxon>Pseudomonadati</taxon>
        <taxon>Thermodesulfobacteriota</taxon>
        <taxon>Desulfovibrionia</taxon>
        <taxon>Desulfovibrionales</taxon>
        <taxon>Desulfovibrionaceae</taxon>
    </lineage>
</organism>
<dbReference type="SUPFAM" id="SSF46785">
    <property type="entry name" value="Winged helix' DNA-binding domain"/>
    <property type="match status" value="1"/>
</dbReference>
<dbReference type="EC" id="3.6.4.-" evidence="9"/>
<dbReference type="InterPro" id="IPR041445">
    <property type="entry name" value="AAA_lid_4"/>
</dbReference>
<comment type="subcellular location">
    <subcellularLocation>
        <location evidence="9">Cytoplasm</location>
    </subcellularLocation>
</comment>